<dbReference type="RefSeq" id="WP_145212995.1">
    <property type="nucleotide sequence ID" value="NZ_CP036432.1"/>
</dbReference>
<dbReference type="EC" id="3.1.21.4" evidence="1"/>
<name>A0ABX5XRE7_9BACT</name>
<dbReference type="InterPro" id="IPR011335">
    <property type="entry name" value="Restrct_endonuc-II-like"/>
</dbReference>
<dbReference type="Proteomes" id="UP000318081">
    <property type="component" value="Chromosome"/>
</dbReference>
<keyword evidence="2" id="KW-1185">Reference proteome</keyword>
<sequence length="223" mass="25206">MDIEWTDFNGAGELLSEKYADEWLELHSVLTAMPLHLKASDQKGKVGTHIFNPVGTNQYIKHHLSKQGWKTNIPVPAELRFLGIDVDLTRDGVVLEVQFSNYPFLLNNVIRSELFFRTGAAFTSGKLEMLIVVTKAGRFPASNSTLYYEQAITQLAGLDNHKIFDVPVRVVGLFSEVNSVVPCVYGKYSAKRYSRTIETEEQKRCQVLDGHTTNGKWRLNVLE</sequence>
<dbReference type="InterPro" id="IPR015278">
    <property type="entry name" value="BglII-like"/>
</dbReference>
<gene>
    <name evidence="1" type="primary">bglIIR</name>
    <name evidence="1" type="ORF">TBK1r_35200</name>
</gene>
<organism evidence="1 2">
    <name type="scientific">Stieleria magnilauensis</name>
    <dbReference type="NCBI Taxonomy" id="2527963"/>
    <lineage>
        <taxon>Bacteria</taxon>
        <taxon>Pseudomonadati</taxon>
        <taxon>Planctomycetota</taxon>
        <taxon>Planctomycetia</taxon>
        <taxon>Pirellulales</taxon>
        <taxon>Pirellulaceae</taxon>
        <taxon>Stieleria</taxon>
    </lineage>
</organism>
<evidence type="ECO:0000313" key="2">
    <source>
        <dbReference type="Proteomes" id="UP000318081"/>
    </source>
</evidence>
<dbReference type="Pfam" id="PF09195">
    <property type="entry name" value="Endonuc-BglII"/>
    <property type="match status" value="1"/>
</dbReference>
<dbReference type="EMBL" id="CP036432">
    <property type="protein sequence ID" value="QDV84569.1"/>
    <property type="molecule type" value="Genomic_DNA"/>
</dbReference>
<protein>
    <submittedName>
        <fullName evidence="1">Type-2 restriction enzyme BglII</fullName>
        <ecNumber evidence="1">3.1.21.4</ecNumber>
    </submittedName>
</protein>
<dbReference type="InterPro" id="IPR011338">
    <property type="entry name" value="BamHI/BglII/BstY"/>
</dbReference>
<evidence type="ECO:0000313" key="1">
    <source>
        <dbReference type="EMBL" id="QDV84569.1"/>
    </source>
</evidence>
<keyword evidence="1" id="KW-0378">Hydrolase</keyword>
<reference evidence="1 2" key="1">
    <citation type="submission" date="2019-02" db="EMBL/GenBank/DDBJ databases">
        <title>Deep-cultivation of Planctomycetes and their phenomic and genomic characterization uncovers novel biology.</title>
        <authorList>
            <person name="Wiegand S."/>
            <person name="Jogler M."/>
            <person name="Boedeker C."/>
            <person name="Pinto D."/>
            <person name="Vollmers J."/>
            <person name="Rivas-Marin E."/>
            <person name="Kohn T."/>
            <person name="Peeters S.H."/>
            <person name="Heuer A."/>
            <person name="Rast P."/>
            <person name="Oberbeckmann S."/>
            <person name="Bunk B."/>
            <person name="Jeske O."/>
            <person name="Meyerdierks A."/>
            <person name="Storesund J.E."/>
            <person name="Kallscheuer N."/>
            <person name="Luecker S."/>
            <person name="Lage O.M."/>
            <person name="Pohl T."/>
            <person name="Merkel B.J."/>
            <person name="Hornburger P."/>
            <person name="Mueller R.-W."/>
            <person name="Bruemmer F."/>
            <person name="Labrenz M."/>
            <person name="Spormann A.M."/>
            <person name="Op den Camp H."/>
            <person name="Overmann J."/>
            <person name="Amann R."/>
            <person name="Jetten M.S.M."/>
            <person name="Mascher T."/>
            <person name="Medema M.H."/>
            <person name="Devos D.P."/>
            <person name="Kaster A.-K."/>
            <person name="Ovreas L."/>
            <person name="Rohde M."/>
            <person name="Galperin M.Y."/>
            <person name="Jogler C."/>
        </authorList>
    </citation>
    <scope>NUCLEOTIDE SEQUENCE [LARGE SCALE GENOMIC DNA]</scope>
    <source>
        <strain evidence="1 2">TBK1r</strain>
    </source>
</reference>
<accession>A0ABX5XRE7</accession>
<dbReference type="GO" id="GO:0009036">
    <property type="term" value="F:type II site-specific deoxyribonuclease activity"/>
    <property type="evidence" value="ECO:0007669"/>
    <property type="project" value="UniProtKB-EC"/>
</dbReference>
<dbReference type="Gene3D" id="3.40.91.20">
    <property type="match status" value="1"/>
</dbReference>
<proteinExistence type="predicted"/>
<dbReference type="SUPFAM" id="SSF52980">
    <property type="entry name" value="Restriction endonuclease-like"/>
    <property type="match status" value="1"/>
</dbReference>